<dbReference type="STRING" id="28181.BEN30_01885"/>
<dbReference type="SUPFAM" id="SSF81442">
    <property type="entry name" value="Cytochrome c oxidase subunit I-like"/>
    <property type="match status" value="1"/>
</dbReference>
<evidence type="ECO:0000313" key="3">
    <source>
        <dbReference type="EMBL" id="OEJ69613.1"/>
    </source>
</evidence>
<dbReference type="InterPro" id="IPR036927">
    <property type="entry name" value="Cyt_c_oxase-like_su1_sf"/>
</dbReference>
<dbReference type="RefSeq" id="WP_069956330.1">
    <property type="nucleotide sequence ID" value="NZ_MCGG01000002.1"/>
</dbReference>
<dbReference type="AlphaFoldDB" id="A0A1E5QC25"/>
<keyword evidence="1" id="KW-0472">Membrane</keyword>
<feature type="transmembrane region" description="Helical" evidence="1">
    <location>
        <begin position="648"/>
        <end position="667"/>
    </location>
</feature>
<keyword evidence="1" id="KW-0812">Transmembrane</keyword>
<gene>
    <name evidence="3" type="ORF">BEN30_01885</name>
</gene>
<organism evidence="3 4">
    <name type="scientific">Magnetovibrio blakemorei</name>
    <dbReference type="NCBI Taxonomy" id="28181"/>
    <lineage>
        <taxon>Bacteria</taxon>
        <taxon>Pseudomonadati</taxon>
        <taxon>Pseudomonadota</taxon>
        <taxon>Alphaproteobacteria</taxon>
        <taxon>Rhodospirillales</taxon>
        <taxon>Magnetovibrionaceae</taxon>
        <taxon>Magnetovibrio</taxon>
    </lineage>
</organism>
<keyword evidence="1" id="KW-1133">Transmembrane helix</keyword>
<feature type="transmembrane region" description="Helical" evidence="1">
    <location>
        <begin position="301"/>
        <end position="323"/>
    </location>
</feature>
<evidence type="ECO:0000256" key="1">
    <source>
        <dbReference type="SAM" id="Phobius"/>
    </source>
</evidence>
<feature type="transmembrane region" description="Helical" evidence="1">
    <location>
        <begin position="688"/>
        <end position="709"/>
    </location>
</feature>
<dbReference type="OrthoDB" id="9767153at2"/>
<dbReference type="PANTHER" id="PTHR10422:SF38">
    <property type="entry name" value="CYTOCHROME B SUBUNIT OF NITRIC OXIDE REDUCTASE"/>
    <property type="match status" value="1"/>
</dbReference>
<dbReference type="InterPro" id="IPR000883">
    <property type="entry name" value="Cyt_C_Oxase_1"/>
</dbReference>
<dbReference type="GO" id="GO:0004129">
    <property type="term" value="F:cytochrome-c oxidase activity"/>
    <property type="evidence" value="ECO:0007669"/>
    <property type="project" value="InterPro"/>
</dbReference>
<feature type="transmembrane region" description="Helical" evidence="1">
    <location>
        <begin position="376"/>
        <end position="398"/>
    </location>
</feature>
<proteinExistence type="predicted"/>
<accession>A0A1E5QC25</accession>
<feature type="transmembrane region" description="Helical" evidence="1">
    <location>
        <begin position="457"/>
        <end position="477"/>
    </location>
</feature>
<dbReference type="Proteomes" id="UP000095347">
    <property type="component" value="Unassembled WGS sequence"/>
</dbReference>
<feature type="transmembrane region" description="Helical" evidence="1">
    <location>
        <begin position="343"/>
        <end position="364"/>
    </location>
</feature>
<dbReference type="Pfam" id="PF22085">
    <property type="entry name" value="NorB_cytochrome_c-like"/>
    <property type="match status" value="1"/>
</dbReference>
<dbReference type="GO" id="GO:0016020">
    <property type="term" value="C:membrane"/>
    <property type="evidence" value="ECO:0007669"/>
    <property type="project" value="InterPro"/>
</dbReference>
<feature type="domain" description="Nitric oxide reductase subunit B cytochrome c-like" evidence="2">
    <location>
        <begin position="57"/>
        <end position="228"/>
    </location>
</feature>
<name>A0A1E5QC25_9PROT</name>
<keyword evidence="4" id="KW-1185">Reference proteome</keyword>
<feature type="transmembrane region" description="Helical" evidence="1">
    <location>
        <begin position="606"/>
        <end position="628"/>
    </location>
</feature>
<protein>
    <submittedName>
        <fullName evidence="3">Nitric-oxide reductase</fullName>
    </submittedName>
</protein>
<dbReference type="GO" id="GO:0020037">
    <property type="term" value="F:heme binding"/>
    <property type="evidence" value="ECO:0007669"/>
    <property type="project" value="InterPro"/>
</dbReference>
<reference evidence="4" key="1">
    <citation type="submission" date="2016-07" db="EMBL/GenBank/DDBJ databases">
        <authorList>
            <person name="Florea S."/>
            <person name="Webb J.S."/>
            <person name="Jaromczyk J."/>
            <person name="Schardl C.L."/>
        </authorList>
    </citation>
    <scope>NUCLEOTIDE SEQUENCE [LARGE SCALE GENOMIC DNA]</scope>
    <source>
        <strain evidence="4">MV-1</strain>
    </source>
</reference>
<feature type="transmembrane region" description="Helical" evidence="1">
    <location>
        <begin position="558"/>
        <end position="581"/>
    </location>
</feature>
<sequence>MSSKLNDKLRFKNLSLILLNKKFWFTHFLIVTIISVAGLIYLGQATYSGAPPLVHFKSSTGETVISRQLINAGERVFHLRGLMSYGSFWGDGAERGPDFTADALHRMTVSMRSFYAGELKAQGTTQDLGQYDQDAIAARVRREVHTNTWDESSDTILLNEAQIFALEELNRHYTRMFTDPHYPELFQIGYITEPKDIQALTAFFYWGAWVAAANRPGEDYSYTHNWPYDPDAGNTPTTATFIWSAMSILGLFLGIGIVLYVYGQMKSMHYDPFNGNTGTSLTTHDLENNYIRPTQRGTYKFFALAIVLFALQVLAGIIGATDFVRPFGLFLGDIIPFTVARSYHTLFQIFWFFMCWVGYTIFFLPRLSEAPRGQTFLINLLFTLCIIVGAGALVGIYLGQTGILTGDMAYWLGSQGWEFMEFGRLFQIILLVAFTLWIFIIYRGVKPWLTRKNMWSIPAWLLYGSGVMVFFLFFGLLVTPETNFAVADYWRWMVVHMWVEVTFEVFTTVIVAYILVQMNLITRAMAERVVFLAVMLFFITATVGIAHNFYWIAKPTGVIAFGSVFSTLQVLPLLLLTLDAWRMRQEKTRANTLRDQGKQTIVMDEVWLFILAVNFWNVFGAGVFGSVINLPIVNYYEHATYLTGNHAHAAMFGVKGNIALAGLLFCCQHIFEKSSWNAKLIRRSFWSLNIGVAMMMFLDLFPVGVYQLVDVLQNGLWHARSYEIVQGDVFKTLTYFRSLGGAVFVIGGVIPLVWFILSRGRRLVREVQIEPNSHTDYEKDWAAQEDAPH</sequence>
<evidence type="ECO:0000259" key="2">
    <source>
        <dbReference type="Pfam" id="PF22085"/>
    </source>
</evidence>
<feature type="transmembrane region" description="Helical" evidence="1">
    <location>
        <begin position="497"/>
        <end position="516"/>
    </location>
</feature>
<dbReference type="Pfam" id="PF00115">
    <property type="entry name" value="COX1"/>
    <property type="match status" value="1"/>
</dbReference>
<feature type="transmembrane region" description="Helical" evidence="1">
    <location>
        <begin position="241"/>
        <end position="262"/>
    </location>
</feature>
<feature type="transmembrane region" description="Helical" evidence="1">
    <location>
        <begin position="528"/>
        <end position="552"/>
    </location>
</feature>
<comment type="caution">
    <text evidence="3">The sequence shown here is derived from an EMBL/GenBank/DDBJ whole genome shotgun (WGS) entry which is preliminary data.</text>
</comment>
<dbReference type="PANTHER" id="PTHR10422">
    <property type="entry name" value="CYTOCHROME C OXIDASE SUBUNIT 1"/>
    <property type="match status" value="1"/>
</dbReference>
<feature type="transmembrane region" description="Helical" evidence="1">
    <location>
        <begin position="23"/>
        <end position="43"/>
    </location>
</feature>
<dbReference type="GO" id="GO:0009060">
    <property type="term" value="P:aerobic respiration"/>
    <property type="evidence" value="ECO:0007669"/>
    <property type="project" value="InterPro"/>
</dbReference>
<dbReference type="Gene3D" id="1.20.210.10">
    <property type="entry name" value="Cytochrome c oxidase-like, subunit I domain"/>
    <property type="match status" value="1"/>
</dbReference>
<dbReference type="InterPro" id="IPR054309">
    <property type="entry name" value="NorB_cytochrome_c-like"/>
</dbReference>
<feature type="transmembrane region" description="Helical" evidence="1">
    <location>
        <begin position="735"/>
        <end position="757"/>
    </location>
</feature>
<feature type="transmembrane region" description="Helical" evidence="1">
    <location>
        <begin position="425"/>
        <end position="445"/>
    </location>
</feature>
<dbReference type="EMBL" id="MCGG01000002">
    <property type="protein sequence ID" value="OEJ69613.1"/>
    <property type="molecule type" value="Genomic_DNA"/>
</dbReference>
<evidence type="ECO:0000313" key="4">
    <source>
        <dbReference type="Proteomes" id="UP000095347"/>
    </source>
</evidence>